<feature type="domain" description="Reverse transcriptase Ty1/copia-type" evidence="1">
    <location>
        <begin position="7"/>
        <end position="57"/>
    </location>
</feature>
<reference evidence="2" key="1">
    <citation type="journal article" date="2019" name="Sci. Rep.">
        <title>Draft genome of Tanacetum cinerariifolium, the natural source of mosquito coil.</title>
        <authorList>
            <person name="Yamashiro T."/>
            <person name="Shiraishi A."/>
            <person name="Satake H."/>
            <person name="Nakayama K."/>
        </authorList>
    </citation>
    <scope>NUCLEOTIDE SEQUENCE</scope>
</reference>
<comment type="caution">
    <text evidence="2">The sequence shown here is derived from an EMBL/GenBank/DDBJ whole genome shotgun (WGS) entry which is preliminary data.</text>
</comment>
<dbReference type="AlphaFoldDB" id="A0A699HXI6"/>
<gene>
    <name evidence="2" type="ORF">Tci_434399</name>
</gene>
<dbReference type="PANTHER" id="PTHR11439:SF483">
    <property type="entry name" value="PEPTIDE SYNTHASE GLIP-LIKE, PUTATIVE (AFU_ORTHOLOGUE AFUA_3G12920)-RELATED"/>
    <property type="match status" value="1"/>
</dbReference>
<dbReference type="EMBL" id="BKCJ010194567">
    <property type="protein sequence ID" value="GEY62425.1"/>
    <property type="molecule type" value="Genomic_DNA"/>
</dbReference>
<accession>A0A699HXI6</accession>
<organism evidence="2">
    <name type="scientific">Tanacetum cinerariifolium</name>
    <name type="common">Dalmatian daisy</name>
    <name type="synonym">Chrysanthemum cinerariifolium</name>
    <dbReference type="NCBI Taxonomy" id="118510"/>
    <lineage>
        <taxon>Eukaryota</taxon>
        <taxon>Viridiplantae</taxon>
        <taxon>Streptophyta</taxon>
        <taxon>Embryophyta</taxon>
        <taxon>Tracheophyta</taxon>
        <taxon>Spermatophyta</taxon>
        <taxon>Magnoliopsida</taxon>
        <taxon>eudicotyledons</taxon>
        <taxon>Gunneridae</taxon>
        <taxon>Pentapetalae</taxon>
        <taxon>asterids</taxon>
        <taxon>campanulids</taxon>
        <taxon>Asterales</taxon>
        <taxon>Asteraceae</taxon>
        <taxon>Asteroideae</taxon>
        <taxon>Anthemideae</taxon>
        <taxon>Anthemidinae</taxon>
        <taxon>Tanacetum</taxon>
    </lineage>
</organism>
<protein>
    <recommendedName>
        <fullName evidence="1">Reverse transcriptase Ty1/copia-type domain-containing protein</fullName>
    </recommendedName>
</protein>
<name>A0A699HXI6_TANCI</name>
<dbReference type="CDD" id="cd09272">
    <property type="entry name" value="RNase_HI_RT_Ty1"/>
    <property type="match status" value="1"/>
</dbReference>
<evidence type="ECO:0000259" key="1">
    <source>
        <dbReference type="Pfam" id="PF07727"/>
    </source>
</evidence>
<dbReference type="Pfam" id="PF07727">
    <property type="entry name" value="RVT_2"/>
    <property type="match status" value="1"/>
</dbReference>
<dbReference type="InterPro" id="IPR013103">
    <property type="entry name" value="RVT_2"/>
</dbReference>
<proteinExistence type="predicted"/>
<dbReference type="PANTHER" id="PTHR11439">
    <property type="entry name" value="GAG-POL-RELATED RETROTRANSPOSON"/>
    <property type="match status" value="1"/>
</dbReference>
<sequence>MNLGGVLKNKAQSVAKGYSQEEEIEFDESFVPVARIEAIHIFIANAANKNMTIYQMNKYGLLSNDPVDTPMVEKGKMDEDLHGKPVDLTHYHDMIGSLMYLTSSRPDLVFAVCMCAWHQGKPTKKHLRVVKRIFRYLKGTIDIGLWFLKDSFITLTAYADADHAGCKDTRRSTSKSAQFLVDKLISWLSKKKKGTAIFSTEAEYIALSGCCAQILWMISQLTDYGLKLNKTPLNYHNTSAIT</sequence>
<evidence type="ECO:0000313" key="2">
    <source>
        <dbReference type="EMBL" id="GEY62425.1"/>
    </source>
</evidence>